<sequence length="101" mass="11862">MSGVFNIAKKRRKPYKSKVCEVGGLKWIAQEIFLRDETKCNEWRPNINDSGFGEKKERSIKGQKVLRHIFMLYSRNLTIADEKKHTDRKLGCIQNMFGQRS</sequence>
<proteinExistence type="predicted"/>
<name>A0A2S2R0P8_9HEMI</name>
<reference evidence="1" key="1">
    <citation type="submission" date="2018-04" db="EMBL/GenBank/DDBJ databases">
        <title>Transcriptome assembly of Sipha flava.</title>
        <authorList>
            <person name="Scully E.D."/>
            <person name="Geib S.M."/>
            <person name="Palmer N.A."/>
            <person name="Koch K."/>
            <person name="Bradshaw J."/>
            <person name="Heng-Moss T."/>
            <person name="Sarath G."/>
        </authorList>
    </citation>
    <scope>NUCLEOTIDE SEQUENCE</scope>
</reference>
<protein>
    <submittedName>
        <fullName evidence="1">Uncharacterized protein</fullName>
    </submittedName>
</protein>
<gene>
    <name evidence="1" type="ORF">g.13755</name>
</gene>
<organism evidence="1">
    <name type="scientific">Sipha flava</name>
    <name type="common">yellow sugarcane aphid</name>
    <dbReference type="NCBI Taxonomy" id="143950"/>
    <lineage>
        <taxon>Eukaryota</taxon>
        <taxon>Metazoa</taxon>
        <taxon>Ecdysozoa</taxon>
        <taxon>Arthropoda</taxon>
        <taxon>Hexapoda</taxon>
        <taxon>Insecta</taxon>
        <taxon>Pterygota</taxon>
        <taxon>Neoptera</taxon>
        <taxon>Paraneoptera</taxon>
        <taxon>Hemiptera</taxon>
        <taxon>Sternorrhyncha</taxon>
        <taxon>Aphidomorpha</taxon>
        <taxon>Aphidoidea</taxon>
        <taxon>Aphididae</taxon>
        <taxon>Sipha</taxon>
    </lineage>
</organism>
<accession>A0A2S2R0P8</accession>
<dbReference type="AlphaFoldDB" id="A0A2S2R0P8"/>
<dbReference type="EMBL" id="GGMS01014352">
    <property type="protein sequence ID" value="MBY83555.1"/>
    <property type="molecule type" value="Transcribed_RNA"/>
</dbReference>
<evidence type="ECO:0000313" key="1">
    <source>
        <dbReference type="EMBL" id="MBY83555.1"/>
    </source>
</evidence>